<dbReference type="PROSITE" id="PS51645">
    <property type="entry name" value="PHR_CRY_ALPHA_BETA"/>
    <property type="match status" value="1"/>
</dbReference>
<comment type="cofactor">
    <cofactor evidence="1">
        <name>(6R)-5,10-methylene-5,6,7,8-tetrahydrofolate</name>
        <dbReference type="ChEBI" id="CHEBI:15636"/>
    </cofactor>
</comment>
<dbReference type="GO" id="GO:0006139">
    <property type="term" value="P:nucleobase-containing compound metabolic process"/>
    <property type="evidence" value="ECO:0007669"/>
    <property type="project" value="UniProtKB-ARBA"/>
</dbReference>
<evidence type="ECO:0000256" key="7">
    <source>
        <dbReference type="SAM" id="MobiDB-lite"/>
    </source>
</evidence>
<dbReference type="PROSITE" id="PS00394">
    <property type="entry name" value="DNA_PHOTOLYASES_1_1"/>
    <property type="match status" value="1"/>
</dbReference>
<dbReference type="GO" id="GO:0009416">
    <property type="term" value="P:response to light stimulus"/>
    <property type="evidence" value="ECO:0007669"/>
    <property type="project" value="TreeGrafter"/>
</dbReference>
<dbReference type="InterPro" id="IPR014729">
    <property type="entry name" value="Rossmann-like_a/b/a_fold"/>
</dbReference>
<feature type="binding site" evidence="5">
    <location>
        <position position="213"/>
    </location>
    <ligand>
        <name>FAD</name>
        <dbReference type="ChEBI" id="CHEBI:57692"/>
    </ligand>
</feature>
<dbReference type="Gene3D" id="1.25.40.80">
    <property type="match status" value="1"/>
</dbReference>
<dbReference type="GO" id="GO:0006950">
    <property type="term" value="P:response to stress"/>
    <property type="evidence" value="ECO:0007669"/>
    <property type="project" value="UniProtKB-ARBA"/>
</dbReference>
<evidence type="ECO:0000259" key="8">
    <source>
        <dbReference type="PROSITE" id="PS51645"/>
    </source>
</evidence>
<evidence type="ECO:0000256" key="4">
    <source>
        <dbReference type="ARBA" id="ARBA00022991"/>
    </source>
</evidence>
<dbReference type="InterPro" id="IPR018394">
    <property type="entry name" value="DNA_photolyase_1_CS_C"/>
</dbReference>
<comment type="cofactor">
    <cofactor evidence="5">
        <name>FAD</name>
        <dbReference type="ChEBI" id="CHEBI:57692"/>
    </cofactor>
    <text evidence="5">Binds 1 FAD per subunit.</text>
</comment>
<accession>A0A7C9PIB2</accession>
<dbReference type="InterPro" id="IPR006050">
    <property type="entry name" value="DNA_photolyase_N"/>
</dbReference>
<organism evidence="9 10">
    <name type="scientific">Ideonella livida</name>
    <dbReference type="NCBI Taxonomy" id="2707176"/>
    <lineage>
        <taxon>Bacteria</taxon>
        <taxon>Pseudomonadati</taxon>
        <taxon>Pseudomonadota</taxon>
        <taxon>Betaproteobacteria</taxon>
        <taxon>Burkholderiales</taxon>
        <taxon>Sphaerotilaceae</taxon>
        <taxon>Ideonella</taxon>
    </lineage>
</organism>
<dbReference type="Pfam" id="PF03441">
    <property type="entry name" value="FAD_binding_7"/>
    <property type="match status" value="1"/>
</dbReference>
<evidence type="ECO:0000256" key="3">
    <source>
        <dbReference type="ARBA" id="ARBA00022827"/>
    </source>
</evidence>
<evidence type="ECO:0000313" key="10">
    <source>
        <dbReference type="Proteomes" id="UP000484255"/>
    </source>
</evidence>
<evidence type="ECO:0000256" key="1">
    <source>
        <dbReference type="ARBA" id="ARBA00001932"/>
    </source>
</evidence>
<dbReference type="Gene3D" id="1.10.579.10">
    <property type="entry name" value="DNA Cyclobutane Dipyrimidine Photolyase, subunit A, domain 3"/>
    <property type="match status" value="1"/>
</dbReference>
<name>A0A7C9PIB2_9BURK</name>
<dbReference type="Gene3D" id="3.40.50.620">
    <property type="entry name" value="HUPs"/>
    <property type="match status" value="1"/>
</dbReference>
<keyword evidence="4 6" id="KW-0157">Chromophore</keyword>
<dbReference type="PRINTS" id="PR00147">
    <property type="entry name" value="DNAPHOTLYASE"/>
</dbReference>
<gene>
    <name evidence="9" type="ORF">G3A44_16015</name>
</gene>
<evidence type="ECO:0000256" key="6">
    <source>
        <dbReference type="RuleBase" id="RU004182"/>
    </source>
</evidence>
<feature type="binding site" evidence="5">
    <location>
        <position position="293"/>
    </location>
    <ligand>
        <name>FAD</name>
        <dbReference type="ChEBI" id="CHEBI:57692"/>
    </ligand>
</feature>
<dbReference type="AlphaFoldDB" id="A0A7C9PIB2"/>
<dbReference type="GO" id="GO:0003677">
    <property type="term" value="F:DNA binding"/>
    <property type="evidence" value="ECO:0007669"/>
    <property type="project" value="TreeGrafter"/>
</dbReference>
<sequence length="533" mass="59239">MASLPSTCALVWFKRDLRVQDHAALCAAAACDHALGLVVVEPEWMDSPECDPQHLAWLGASVQALRAALQPWGLPLRVAVGAMPEVLARLHADWGITHLFSHEETGPFWSWTRDRRVAAWCRAQGVVWQEWPQTGVVRRLRQRNGWAARWQARMDAPAWPLPQGLRGLPGAAGGEVPTPAHCGWPPARPLPPAGPAAGQAVLQDFLTRRGGHYRHDLSSPLSAAHGCSRLSAHLAFGSLSMRQVHQATEARLQQLRTQAEDASGLLAEADGSGLDVQDAAAAHRRWAYHLQGFASRLRWHCHFMQKLEDQPDLELRNLARSLDGLRDERLDARGRPADPQAAERFAAWCAGRTGFPMVDACMRQLRATGWLNFRMRALLVSFAAYHLGLHWRAPGLFLARQFLDFEPGIHWSQMQMQSGTTGINTLRLYSPAKQAQDHDPQGVYRRRWLPDWGTPDYPPPVVDEARALADIKARLWQARRQPEAQAEADALQDRHGSRKSGLPPSGRAARGARRRAAPAPEPAQQLTLFDPLS</sequence>
<dbReference type="InterPro" id="IPR036134">
    <property type="entry name" value="Crypto/Photolyase_FAD-like_sf"/>
</dbReference>
<feature type="region of interest" description="Disordered" evidence="7">
    <location>
        <begin position="479"/>
        <end position="533"/>
    </location>
</feature>
<dbReference type="EMBL" id="JAAGOH010000021">
    <property type="protein sequence ID" value="NDY92697.1"/>
    <property type="molecule type" value="Genomic_DNA"/>
</dbReference>
<dbReference type="Proteomes" id="UP000484255">
    <property type="component" value="Unassembled WGS sequence"/>
</dbReference>
<evidence type="ECO:0000256" key="5">
    <source>
        <dbReference type="PIRSR" id="PIRSR602081-1"/>
    </source>
</evidence>
<protein>
    <submittedName>
        <fullName evidence="9">Deoxyribodipyrimidine photo-lyase/cryptochrome family protein</fullName>
    </submittedName>
</protein>
<keyword evidence="3 5" id="KW-0274">FAD</keyword>
<dbReference type="Pfam" id="PF00875">
    <property type="entry name" value="DNA_photolyase"/>
    <property type="match status" value="1"/>
</dbReference>
<dbReference type="InterPro" id="IPR002081">
    <property type="entry name" value="Cryptochrome/DNA_photolyase_1"/>
</dbReference>
<evidence type="ECO:0000313" key="9">
    <source>
        <dbReference type="EMBL" id="NDY92697.1"/>
    </source>
</evidence>
<keyword evidence="2 5" id="KW-0285">Flavoprotein</keyword>
<proteinExistence type="inferred from homology"/>
<dbReference type="InterPro" id="IPR036155">
    <property type="entry name" value="Crypto/Photolyase_N_sf"/>
</dbReference>
<dbReference type="GO" id="GO:0003904">
    <property type="term" value="F:deoxyribodipyrimidine photo-lyase activity"/>
    <property type="evidence" value="ECO:0007669"/>
    <property type="project" value="TreeGrafter"/>
</dbReference>
<comment type="similarity">
    <text evidence="6">Belongs to the DNA photolyase family.</text>
</comment>
<dbReference type="PANTHER" id="PTHR11455:SF9">
    <property type="entry name" value="CRYPTOCHROME CIRCADIAN CLOCK 5 ISOFORM X1"/>
    <property type="match status" value="1"/>
</dbReference>
<feature type="domain" description="Photolyase/cryptochrome alpha/beta" evidence="8">
    <location>
        <begin position="7"/>
        <end position="136"/>
    </location>
</feature>
<reference evidence="9 10" key="1">
    <citation type="submission" date="2020-02" db="EMBL/GenBank/DDBJ databases">
        <title>Ideonella bacterium strain TBM-1.</title>
        <authorList>
            <person name="Chen W.-M."/>
        </authorList>
    </citation>
    <scope>NUCLEOTIDE SEQUENCE [LARGE SCALE GENOMIC DNA]</scope>
    <source>
        <strain evidence="9 10">TBM-1</strain>
    </source>
</reference>
<keyword evidence="10" id="KW-1185">Reference proteome</keyword>
<dbReference type="SUPFAM" id="SSF48173">
    <property type="entry name" value="Cryptochrome/photolyase FAD-binding domain"/>
    <property type="match status" value="1"/>
</dbReference>
<dbReference type="PANTHER" id="PTHR11455">
    <property type="entry name" value="CRYPTOCHROME"/>
    <property type="match status" value="1"/>
</dbReference>
<evidence type="ECO:0000256" key="2">
    <source>
        <dbReference type="ARBA" id="ARBA00022630"/>
    </source>
</evidence>
<comment type="caution">
    <text evidence="9">The sequence shown here is derived from an EMBL/GenBank/DDBJ whole genome shotgun (WGS) entry which is preliminary data.</text>
</comment>
<dbReference type="GO" id="GO:0071949">
    <property type="term" value="F:FAD binding"/>
    <property type="evidence" value="ECO:0007669"/>
    <property type="project" value="TreeGrafter"/>
</dbReference>
<keyword evidence="9" id="KW-0456">Lyase</keyword>
<dbReference type="SUPFAM" id="SSF52425">
    <property type="entry name" value="Cryptochrome/photolyase, N-terminal domain"/>
    <property type="match status" value="1"/>
</dbReference>
<dbReference type="RefSeq" id="WP_163458752.1">
    <property type="nucleotide sequence ID" value="NZ_JAAGOH010000021.1"/>
</dbReference>
<dbReference type="InterPro" id="IPR005101">
    <property type="entry name" value="Cryptochr/Photolyase_FAD-bd"/>
</dbReference>